<reference evidence="3 4" key="1">
    <citation type="submission" date="2023-04" db="EMBL/GenBank/DDBJ databases">
        <title>Klugiella caeni sp. nov. isolated from the sludge of biochemical tank.</title>
        <authorList>
            <person name="Geng K."/>
        </authorList>
    </citation>
    <scope>NUCLEOTIDE SEQUENCE [LARGE SCALE GENOMIC DNA]</scope>
    <source>
        <strain evidence="3 4">YN-L-19</strain>
    </source>
</reference>
<dbReference type="SUPFAM" id="SSF54106">
    <property type="entry name" value="LysM domain"/>
    <property type="match status" value="3"/>
</dbReference>
<dbReference type="InterPro" id="IPR018392">
    <property type="entry name" value="LysM"/>
</dbReference>
<dbReference type="PANTHER" id="PTHR33734:SF22">
    <property type="entry name" value="MEMBRANE-BOUND LYTIC MUREIN TRANSGLYCOSYLASE D"/>
    <property type="match status" value="1"/>
</dbReference>
<dbReference type="SMART" id="SM00257">
    <property type="entry name" value="LysM"/>
    <property type="match status" value="3"/>
</dbReference>
<feature type="domain" description="LysM" evidence="2">
    <location>
        <begin position="127"/>
        <end position="171"/>
    </location>
</feature>
<dbReference type="Gene3D" id="3.10.350.10">
    <property type="entry name" value="LysM domain"/>
    <property type="match status" value="3"/>
</dbReference>
<feature type="domain" description="LysM" evidence="2">
    <location>
        <begin position="193"/>
        <end position="237"/>
    </location>
</feature>
<feature type="domain" description="LysM" evidence="2">
    <location>
        <begin position="272"/>
        <end position="316"/>
    </location>
</feature>
<evidence type="ECO:0000313" key="3">
    <source>
        <dbReference type="EMBL" id="MDI2098255.1"/>
    </source>
</evidence>
<feature type="compositionally biased region" description="Basic and acidic residues" evidence="1">
    <location>
        <begin position="65"/>
        <end position="78"/>
    </location>
</feature>
<dbReference type="AlphaFoldDB" id="A0AAW6T359"/>
<dbReference type="PANTHER" id="PTHR33734">
    <property type="entry name" value="LYSM DOMAIN-CONTAINING GPI-ANCHORED PROTEIN 2"/>
    <property type="match status" value="1"/>
</dbReference>
<evidence type="ECO:0000313" key="4">
    <source>
        <dbReference type="Proteomes" id="UP001321506"/>
    </source>
</evidence>
<evidence type="ECO:0000259" key="2">
    <source>
        <dbReference type="PROSITE" id="PS51782"/>
    </source>
</evidence>
<dbReference type="InterPro" id="IPR036779">
    <property type="entry name" value="LysM_dom_sf"/>
</dbReference>
<protein>
    <submittedName>
        <fullName evidence="3">LysM peptidoglycan-binding domain-containing protein</fullName>
    </submittedName>
</protein>
<dbReference type="RefSeq" id="WP_281488003.1">
    <property type="nucleotide sequence ID" value="NZ_JASATX010000001.1"/>
</dbReference>
<dbReference type="EMBL" id="JASATX010000001">
    <property type="protein sequence ID" value="MDI2098255.1"/>
    <property type="molecule type" value="Genomic_DNA"/>
</dbReference>
<dbReference type="CDD" id="cd00118">
    <property type="entry name" value="LysM"/>
    <property type="match status" value="3"/>
</dbReference>
<evidence type="ECO:0000256" key="1">
    <source>
        <dbReference type="SAM" id="MobiDB-lite"/>
    </source>
</evidence>
<name>A0AAW6T359_9MICO</name>
<dbReference type="Proteomes" id="UP001321506">
    <property type="component" value="Unassembled WGS sequence"/>
</dbReference>
<dbReference type="Pfam" id="PF01476">
    <property type="entry name" value="LysM"/>
    <property type="match status" value="3"/>
</dbReference>
<accession>A0AAW6T359</accession>
<gene>
    <name evidence="3" type="ORF">QF206_04655</name>
</gene>
<comment type="caution">
    <text evidence="3">The sequence shown here is derived from an EMBL/GenBank/DDBJ whole genome shotgun (WGS) entry which is preliminary data.</text>
</comment>
<keyword evidence="4" id="KW-1185">Reference proteome</keyword>
<sequence length="464" mass="47765">MEQNQHSTTNAHRVFAGLTPGVASQPLPRSSRIDSYALSRSLLNTVPIVVAGSVAVTGISAAHGLEQRDHERHAHSERGASSASVDSAAERARAKQQLREAFDQAIAGAVAPDSVTTGSLAAAAAPSTYRVVSGDTVSGIAAKFGLSTASVLAMNGLGWKSLIFPGQVLKLANGTTAAPKQAPAPTAAVSSGSRYTIKTGDTISGIAARHGLSTQTLLSANGLSWSSIIYPGQTIAIPGLSAASVAAPTVSAPTPAEPTTPVVSGPSTLAGGTYTIVRGDTLTAIAQKTGVTLRALLDANGLTSSSMIYAGRTLTIPAAAVVQTGETVTPLTAEMRANARIIVDVGRSLGVPEYGIVIALAAAMQESSLRNIDYGDRDSLGLFQQRPSAGWGTPAQILNATHSAKLFYGGPQNPNRGVTRGLLDIPGWQDMTLTKAAQAVQVSAHPEAYAKWETSARAWYSELR</sequence>
<proteinExistence type="predicted"/>
<dbReference type="PROSITE" id="PS51782">
    <property type="entry name" value="LYSM"/>
    <property type="match status" value="3"/>
</dbReference>
<organism evidence="3 4">
    <name type="scientific">Ruicaihuangia caeni</name>
    <dbReference type="NCBI Taxonomy" id="3042517"/>
    <lineage>
        <taxon>Bacteria</taxon>
        <taxon>Bacillati</taxon>
        <taxon>Actinomycetota</taxon>
        <taxon>Actinomycetes</taxon>
        <taxon>Micrococcales</taxon>
        <taxon>Microbacteriaceae</taxon>
        <taxon>Ruicaihuangia</taxon>
    </lineage>
</organism>
<feature type="region of interest" description="Disordered" evidence="1">
    <location>
        <begin position="65"/>
        <end position="94"/>
    </location>
</feature>